<keyword evidence="9" id="KW-1185">Reference proteome</keyword>
<feature type="region of interest" description="Disordered" evidence="5">
    <location>
        <begin position="170"/>
        <end position="194"/>
    </location>
</feature>
<dbReference type="GO" id="GO:0000398">
    <property type="term" value="P:mRNA splicing, via spliceosome"/>
    <property type="evidence" value="ECO:0007669"/>
    <property type="project" value="InterPro"/>
</dbReference>
<feature type="domain" description="Pre-mRNA-splicing factor 3" evidence="7">
    <location>
        <begin position="179"/>
        <end position="387"/>
    </location>
</feature>
<evidence type="ECO:0000259" key="6">
    <source>
        <dbReference type="Pfam" id="PF06544"/>
    </source>
</evidence>
<dbReference type="InterPro" id="IPR010541">
    <property type="entry name" value="Prp3_C"/>
</dbReference>
<feature type="compositionally biased region" description="Basic and acidic residues" evidence="5">
    <location>
        <begin position="24"/>
        <end position="33"/>
    </location>
</feature>
<dbReference type="PANTHER" id="PTHR14212:SF0">
    <property type="entry name" value="U4_U6 SMALL NUCLEAR RIBONUCLEOPROTEIN PRP3"/>
    <property type="match status" value="1"/>
</dbReference>
<name>A0AAD5XIY2_9FUNG</name>
<dbReference type="AlphaFoldDB" id="A0AAD5XIY2"/>
<evidence type="ECO:0000313" key="8">
    <source>
        <dbReference type="EMBL" id="KAJ3170881.1"/>
    </source>
</evidence>
<evidence type="ECO:0000256" key="2">
    <source>
        <dbReference type="ARBA" id="ARBA00022664"/>
    </source>
</evidence>
<dbReference type="EMBL" id="JADGJQ010000091">
    <property type="protein sequence ID" value="KAJ3170881.1"/>
    <property type="molecule type" value="Genomic_DNA"/>
</dbReference>
<keyword evidence="4" id="KW-0539">Nucleus</keyword>
<evidence type="ECO:0000256" key="4">
    <source>
        <dbReference type="ARBA" id="ARBA00023242"/>
    </source>
</evidence>
<protein>
    <submittedName>
        <fullName evidence="8">Uncharacterized protein</fullName>
    </submittedName>
</protein>
<comment type="subcellular location">
    <subcellularLocation>
        <location evidence="1">Nucleus</location>
    </subcellularLocation>
</comment>
<comment type="caution">
    <text evidence="8">The sequence shown here is derived from an EMBL/GenBank/DDBJ whole genome shotgun (WGS) entry which is preliminary data.</text>
</comment>
<dbReference type="Pfam" id="PF06544">
    <property type="entry name" value="Prp3_C"/>
    <property type="match status" value="1"/>
</dbReference>
<evidence type="ECO:0000256" key="3">
    <source>
        <dbReference type="ARBA" id="ARBA00023187"/>
    </source>
</evidence>
<dbReference type="Proteomes" id="UP001212152">
    <property type="component" value="Unassembled WGS sequence"/>
</dbReference>
<dbReference type="InterPro" id="IPR013881">
    <property type="entry name" value="Pre-mRNA_splic_Prp3_dom"/>
</dbReference>
<dbReference type="InterPro" id="IPR027104">
    <property type="entry name" value="Prp3"/>
</dbReference>
<proteinExistence type="predicted"/>
<evidence type="ECO:0000256" key="5">
    <source>
        <dbReference type="SAM" id="MobiDB-lite"/>
    </source>
</evidence>
<feature type="compositionally biased region" description="Basic and acidic residues" evidence="5">
    <location>
        <begin position="1"/>
        <end position="13"/>
    </location>
</feature>
<evidence type="ECO:0000259" key="7">
    <source>
        <dbReference type="Pfam" id="PF08572"/>
    </source>
</evidence>
<feature type="domain" description="Small nuclear ribonucleoprotein Prp3 C-terminal" evidence="6">
    <location>
        <begin position="416"/>
        <end position="542"/>
    </location>
</feature>
<evidence type="ECO:0000313" key="9">
    <source>
        <dbReference type="Proteomes" id="UP001212152"/>
    </source>
</evidence>
<dbReference type="GO" id="GO:0046540">
    <property type="term" value="C:U4/U6 x U5 tri-snRNP complex"/>
    <property type="evidence" value="ECO:0007669"/>
    <property type="project" value="InterPro"/>
</dbReference>
<dbReference type="CDD" id="cd24162">
    <property type="entry name" value="Prp3_C"/>
    <property type="match status" value="1"/>
</dbReference>
<gene>
    <name evidence="8" type="ORF">HDU87_008647</name>
</gene>
<reference evidence="8" key="1">
    <citation type="submission" date="2020-05" db="EMBL/GenBank/DDBJ databases">
        <title>Phylogenomic resolution of chytrid fungi.</title>
        <authorList>
            <person name="Stajich J.E."/>
            <person name="Amses K."/>
            <person name="Simmons R."/>
            <person name="Seto K."/>
            <person name="Myers J."/>
            <person name="Bonds A."/>
            <person name="Quandt C.A."/>
            <person name="Barry K."/>
            <person name="Liu P."/>
            <person name="Grigoriev I."/>
            <person name="Longcore J.E."/>
            <person name="James T.Y."/>
        </authorList>
    </citation>
    <scope>NUCLEOTIDE SEQUENCE</scope>
    <source>
        <strain evidence="8">JEL0379</strain>
    </source>
</reference>
<evidence type="ECO:0000256" key="1">
    <source>
        <dbReference type="ARBA" id="ARBA00004123"/>
    </source>
</evidence>
<accession>A0AAD5XIY2</accession>
<keyword evidence="2" id="KW-0507">mRNA processing</keyword>
<keyword evidence="3" id="KW-0508">mRNA splicing</keyword>
<dbReference type="PANTHER" id="PTHR14212">
    <property type="entry name" value="U4/U6-ASSOCIATED RNA SPLICING FACTOR-RELATED"/>
    <property type="match status" value="1"/>
</dbReference>
<dbReference type="Pfam" id="PF08572">
    <property type="entry name" value="PRP3"/>
    <property type="match status" value="1"/>
</dbReference>
<sequence length="550" mass="60970">MADRDSLKRRFEEEAGGPSAKKTKSQEDAEKARTMAEIQAKAREITAKMAALKKQGVMSASASPALPAVPSPSASAAAAARMEEIKARIQSSYAANSSLLSAPITDRTKRGLKMEYHPALVMDGSGQLNIHGGAKALVPKPDFATVKANQRAAASASETIKKELKMETPSADLRDPTKNPYFDPSLAAGTGGPRERVKKGLKFVQPGRYVNEANQLRAKAQLEKLKRDIADSVKKTGMAVELDLVADQSMRTEPPPAVEWWDAILVPDGYDNFDAESVLYTETSLVTHLVQHPIPIQPPAEAAEPKPRPVMLTVKEAKKLRRQRRLEVQKEKREKIRLGLLPPEQQRVKMSNLMAVLGKEAVQDPTKMEALVKAQAAARKQKHKDLVASLKLTDEQRKEKKRLKLLEDTSNLVDVAVFRINDLSHPQHKYKVNINAEQHNLTGTAILYSGMNVVVVEGGPKGVKAYKKLMLKRIDWSLSDNVEDEGDADVGPSKAKNECALVWEGNVKERLFKFFRFKNMPTEQRAKEFLEKLKAVHYWDAARNYIAPGV</sequence>
<organism evidence="8 9">
    <name type="scientific">Geranomyces variabilis</name>
    <dbReference type="NCBI Taxonomy" id="109894"/>
    <lineage>
        <taxon>Eukaryota</taxon>
        <taxon>Fungi</taxon>
        <taxon>Fungi incertae sedis</taxon>
        <taxon>Chytridiomycota</taxon>
        <taxon>Chytridiomycota incertae sedis</taxon>
        <taxon>Chytridiomycetes</taxon>
        <taxon>Spizellomycetales</taxon>
        <taxon>Powellomycetaceae</taxon>
        <taxon>Geranomyces</taxon>
    </lineage>
</organism>
<feature type="region of interest" description="Disordered" evidence="5">
    <location>
        <begin position="1"/>
        <end position="33"/>
    </location>
</feature>